<reference evidence="2" key="1">
    <citation type="journal article" date="2020" name="mSystems">
        <title>Genome- and Community-Level Interaction Insights into Carbon Utilization and Element Cycling Functions of Hydrothermarchaeota in Hydrothermal Sediment.</title>
        <authorList>
            <person name="Zhou Z."/>
            <person name="Liu Y."/>
            <person name="Xu W."/>
            <person name="Pan J."/>
            <person name="Luo Z.H."/>
            <person name="Li M."/>
        </authorList>
    </citation>
    <scope>NUCLEOTIDE SEQUENCE [LARGE SCALE GENOMIC DNA]</scope>
    <source>
        <strain evidence="2">SpSt-1217</strain>
    </source>
</reference>
<evidence type="ECO:0000256" key="1">
    <source>
        <dbReference type="SAM" id="SignalP"/>
    </source>
</evidence>
<accession>A0A831LIC6</accession>
<feature type="signal peptide" evidence="1">
    <location>
        <begin position="1"/>
        <end position="24"/>
    </location>
</feature>
<dbReference type="AlphaFoldDB" id="A0A831LIC6"/>
<organism evidence="2">
    <name type="scientific">Mariniphaga anaerophila</name>
    <dbReference type="NCBI Taxonomy" id="1484053"/>
    <lineage>
        <taxon>Bacteria</taxon>
        <taxon>Pseudomonadati</taxon>
        <taxon>Bacteroidota</taxon>
        <taxon>Bacteroidia</taxon>
        <taxon>Marinilabiliales</taxon>
        <taxon>Prolixibacteraceae</taxon>
        <taxon>Mariniphaga</taxon>
    </lineage>
</organism>
<protein>
    <recommendedName>
        <fullName evidence="3">DUF5017 domain-containing protein</fullName>
    </recommendedName>
</protein>
<dbReference type="Proteomes" id="UP000886047">
    <property type="component" value="Unassembled WGS sequence"/>
</dbReference>
<keyword evidence="1" id="KW-0732">Signal</keyword>
<evidence type="ECO:0008006" key="3">
    <source>
        <dbReference type="Google" id="ProtNLM"/>
    </source>
</evidence>
<evidence type="ECO:0000313" key="2">
    <source>
        <dbReference type="EMBL" id="HDR50070.1"/>
    </source>
</evidence>
<proteinExistence type="predicted"/>
<dbReference type="PROSITE" id="PS51257">
    <property type="entry name" value="PROKAR_LIPOPROTEIN"/>
    <property type="match status" value="1"/>
</dbReference>
<name>A0A831LIC6_9BACT</name>
<sequence>MKIKIFNLSVIILLLSFISAGCQKDDIFELDIGDENAVILKEIDGIEFKFCLLNEQGKPATVFDEGENFTFLFAIKNNRSESLPFYDYGYYELNDFLAVKSNGKSHGRPFIFKGYSTTLELKWLRSEVSDDLSYKFMVPWHDERDEWQLYWGFFESTKQPFLEKGEYYTQFVYNFSFGLPDKEPKLETGLISFKINFKIK</sequence>
<feature type="chain" id="PRO_5032959069" description="DUF5017 domain-containing protein" evidence="1">
    <location>
        <begin position="25"/>
        <end position="200"/>
    </location>
</feature>
<comment type="caution">
    <text evidence="2">The sequence shown here is derived from an EMBL/GenBank/DDBJ whole genome shotgun (WGS) entry which is preliminary data.</text>
</comment>
<dbReference type="EMBL" id="DSDK01000021">
    <property type="protein sequence ID" value="HDR50070.1"/>
    <property type="molecule type" value="Genomic_DNA"/>
</dbReference>
<gene>
    <name evidence="2" type="ORF">ENN90_00415</name>
</gene>